<comment type="similarity">
    <text evidence="2 8">Belongs to the PHP hydrolase family. HisK subfamily.</text>
</comment>
<evidence type="ECO:0000256" key="6">
    <source>
        <dbReference type="ARBA" id="ARBA00023102"/>
    </source>
</evidence>
<dbReference type="CDD" id="cd12110">
    <property type="entry name" value="PHP_HisPPase_Hisj_like"/>
    <property type="match status" value="1"/>
</dbReference>
<evidence type="ECO:0000256" key="4">
    <source>
        <dbReference type="ARBA" id="ARBA00022605"/>
    </source>
</evidence>
<dbReference type="VEuPathDB" id="FungiDB:MSYG_4471"/>
<feature type="domain" description="PHP" evidence="10">
    <location>
        <begin position="4"/>
        <end position="232"/>
    </location>
</feature>
<evidence type="ECO:0000259" key="10">
    <source>
        <dbReference type="Pfam" id="PF02811"/>
    </source>
</evidence>
<dbReference type="PANTHER" id="PTHR21039:SF0">
    <property type="entry name" value="HISTIDINOL-PHOSPHATASE"/>
    <property type="match status" value="1"/>
</dbReference>
<evidence type="ECO:0000256" key="3">
    <source>
        <dbReference type="ARBA" id="ARBA00013085"/>
    </source>
</evidence>
<comment type="catalytic activity">
    <reaction evidence="7 8">
        <text>L-histidinol phosphate + H2O = L-histidinol + phosphate</text>
        <dbReference type="Rhea" id="RHEA:14465"/>
        <dbReference type="ChEBI" id="CHEBI:15377"/>
        <dbReference type="ChEBI" id="CHEBI:43474"/>
        <dbReference type="ChEBI" id="CHEBI:57699"/>
        <dbReference type="ChEBI" id="CHEBI:57980"/>
        <dbReference type="EC" id="3.1.3.15"/>
    </reaction>
</comment>
<dbReference type="STRING" id="1230383.A0A1M8ACB6"/>
<keyword evidence="6 8" id="KW-0368">Histidine biosynthesis</keyword>
<accession>A0A1M8ACB6</accession>
<dbReference type="PANTHER" id="PTHR21039">
    <property type="entry name" value="HISTIDINOL PHOSPHATASE-RELATED"/>
    <property type="match status" value="1"/>
</dbReference>
<feature type="region of interest" description="Disordered" evidence="9">
    <location>
        <begin position="320"/>
        <end position="339"/>
    </location>
</feature>
<dbReference type="Pfam" id="PF02811">
    <property type="entry name" value="PHP"/>
    <property type="match status" value="1"/>
</dbReference>
<dbReference type="OrthoDB" id="5957391at2759"/>
<evidence type="ECO:0000313" key="11">
    <source>
        <dbReference type="EMBL" id="SHO80116.1"/>
    </source>
</evidence>
<dbReference type="EC" id="3.1.3.15" evidence="3 8"/>
<dbReference type="Proteomes" id="UP000186303">
    <property type="component" value="Chromosome 8"/>
</dbReference>
<evidence type="ECO:0000256" key="2">
    <source>
        <dbReference type="ARBA" id="ARBA00009152"/>
    </source>
</evidence>
<keyword evidence="4 8" id="KW-0028">Amino-acid biosynthesis</keyword>
<dbReference type="NCBIfam" id="TIGR01856">
    <property type="entry name" value="hisJ_fam"/>
    <property type="match status" value="1"/>
</dbReference>
<dbReference type="GO" id="GO:0000105">
    <property type="term" value="P:L-histidine biosynthetic process"/>
    <property type="evidence" value="ECO:0007669"/>
    <property type="project" value="UniProtKB-UniRule"/>
</dbReference>
<evidence type="ECO:0000256" key="5">
    <source>
        <dbReference type="ARBA" id="ARBA00022801"/>
    </source>
</evidence>
<name>A0A1M8ACB6_MALS4</name>
<dbReference type="AlphaFoldDB" id="A0A1M8ACB6"/>
<dbReference type="UniPathway" id="UPA00031">
    <property type="reaction ID" value="UER00013"/>
</dbReference>
<keyword evidence="12" id="KW-1185">Reference proteome</keyword>
<dbReference type="InterPro" id="IPR016195">
    <property type="entry name" value="Pol/histidinol_Pase-like"/>
</dbReference>
<evidence type="ECO:0000313" key="12">
    <source>
        <dbReference type="Proteomes" id="UP000186303"/>
    </source>
</evidence>
<comment type="pathway">
    <text evidence="1 8">Amino-acid biosynthesis; L-histidine biosynthesis; L-histidine from 5-phospho-alpha-D-ribose 1-diphosphate: step 8/9.</text>
</comment>
<evidence type="ECO:0000256" key="7">
    <source>
        <dbReference type="ARBA" id="ARBA00049158"/>
    </source>
</evidence>
<evidence type="ECO:0000256" key="1">
    <source>
        <dbReference type="ARBA" id="ARBA00004970"/>
    </source>
</evidence>
<evidence type="ECO:0000256" key="8">
    <source>
        <dbReference type="RuleBase" id="RU366003"/>
    </source>
</evidence>
<protein>
    <recommendedName>
        <fullName evidence="3 8">Histidinol-phosphatase</fullName>
        <shortName evidence="8">HolPase</shortName>
        <ecNumber evidence="3 8">3.1.3.15</ecNumber>
    </recommendedName>
</protein>
<gene>
    <name evidence="11" type="ORF">MSYG_4471</name>
</gene>
<dbReference type="GO" id="GO:0004401">
    <property type="term" value="F:histidinol-phosphatase activity"/>
    <property type="evidence" value="ECO:0007669"/>
    <property type="project" value="UniProtKB-UniRule"/>
</dbReference>
<dbReference type="Gene3D" id="3.20.20.140">
    <property type="entry name" value="Metal-dependent hydrolases"/>
    <property type="match status" value="1"/>
</dbReference>
<proteinExistence type="inferred from homology"/>
<evidence type="ECO:0000256" key="9">
    <source>
        <dbReference type="SAM" id="MobiDB-lite"/>
    </source>
</evidence>
<dbReference type="InterPro" id="IPR010140">
    <property type="entry name" value="Histidinol_P_phosphatase_HisJ"/>
</dbReference>
<sequence length="366" mass="41623">MHSHHSHSGEFCKHASSTLDEVLERAYELNFTHFHLSEHVPRFRAQDLYPEEKEAGFTPAELAKQFQSYLAKARKMQSTYALKERPMHILVGCETENIVSPQSLDQLISVLGTARQASVPAPYVGLGTVDYIVGSVHHVFEIPIDFDKPTFETAVRLGSYPGLLSTYLDAQYEVMERLRPEVIGHMDLFRLFEPDAPWIPEPSTSEGRTILQKMERNVRFAASYGALFEANSSAFRKGWSDETYPGQVFIRMIKGLKGRIALSDDSHGAGQVALNFSRLHSYLLREEIDEIWYLTPSKRSTIPDDVATIFHSSEIERRERELSKFPGSNAPDHFPRGTRAVRLPNWNTAKFWESLPSNLQTPEPTK</sequence>
<reference evidence="12" key="1">
    <citation type="journal article" date="2017" name="Nucleic Acids Res.">
        <title>Proteogenomics produces comprehensive and highly accurate protein-coding gene annotation in a complete genome assembly of Malassezia sympodialis.</title>
        <authorList>
            <person name="Zhu Y."/>
            <person name="Engstroem P.G."/>
            <person name="Tellgren-Roth C."/>
            <person name="Baudo C.D."/>
            <person name="Kennell J.C."/>
            <person name="Sun S."/>
            <person name="Billmyre R.B."/>
            <person name="Schroeder M.S."/>
            <person name="Andersson A."/>
            <person name="Holm T."/>
            <person name="Sigurgeirsson B."/>
            <person name="Wu G."/>
            <person name="Sankaranarayanan S.R."/>
            <person name="Siddharthan R."/>
            <person name="Sanyal K."/>
            <person name="Lundeberg J."/>
            <person name="Nystedt B."/>
            <person name="Boekhout T."/>
            <person name="Dawson T.L. Jr."/>
            <person name="Heitman J."/>
            <person name="Scheynius A."/>
            <person name="Lehtioe J."/>
        </authorList>
    </citation>
    <scope>NUCLEOTIDE SEQUENCE [LARGE SCALE GENOMIC DNA]</scope>
    <source>
        <strain evidence="12">ATCC 42132</strain>
    </source>
</reference>
<keyword evidence="5 8" id="KW-0378">Hydrolase</keyword>
<dbReference type="InterPro" id="IPR004013">
    <property type="entry name" value="PHP_dom"/>
</dbReference>
<dbReference type="OMA" id="DYDRPMY"/>
<dbReference type="SUPFAM" id="SSF89550">
    <property type="entry name" value="PHP domain-like"/>
    <property type="match status" value="1"/>
</dbReference>
<organism evidence="11 12">
    <name type="scientific">Malassezia sympodialis (strain ATCC 42132)</name>
    <name type="common">Atopic eczema-associated yeast</name>
    <dbReference type="NCBI Taxonomy" id="1230383"/>
    <lineage>
        <taxon>Eukaryota</taxon>
        <taxon>Fungi</taxon>
        <taxon>Dikarya</taxon>
        <taxon>Basidiomycota</taxon>
        <taxon>Ustilaginomycotina</taxon>
        <taxon>Malasseziomycetes</taxon>
        <taxon>Malasseziales</taxon>
        <taxon>Malasseziaceae</taxon>
        <taxon>Malassezia</taxon>
    </lineage>
</organism>
<dbReference type="GO" id="GO:0005737">
    <property type="term" value="C:cytoplasm"/>
    <property type="evidence" value="ECO:0007669"/>
    <property type="project" value="TreeGrafter"/>
</dbReference>
<dbReference type="EMBL" id="LT671828">
    <property type="protein sequence ID" value="SHO80116.1"/>
    <property type="molecule type" value="Genomic_DNA"/>
</dbReference>